<dbReference type="SUPFAM" id="SSF52949">
    <property type="entry name" value="Macro domain-like"/>
    <property type="match status" value="1"/>
</dbReference>
<accession>A0A1B6GVC4</accession>
<dbReference type="Gene3D" id="3.40.220.10">
    <property type="entry name" value="Leucine Aminopeptidase, subunit E, domain 1"/>
    <property type="match status" value="1"/>
</dbReference>
<dbReference type="EMBL" id="GECZ01003400">
    <property type="protein sequence ID" value="JAS66369.1"/>
    <property type="molecule type" value="Transcribed_RNA"/>
</dbReference>
<feature type="non-terminal residue" evidence="1">
    <location>
        <position position="1"/>
    </location>
</feature>
<dbReference type="InterPro" id="IPR043472">
    <property type="entry name" value="Macro_dom-like"/>
</dbReference>
<organism evidence="1">
    <name type="scientific">Cuerna arida</name>
    <dbReference type="NCBI Taxonomy" id="1464854"/>
    <lineage>
        <taxon>Eukaryota</taxon>
        <taxon>Metazoa</taxon>
        <taxon>Ecdysozoa</taxon>
        <taxon>Arthropoda</taxon>
        <taxon>Hexapoda</taxon>
        <taxon>Insecta</taxon>
        <taxon>Pterygota</taxon>
        <taxon>Neoptera</taxon>
        <taxon>Paraneoptera</taxon>
        <taxon>Hemiptera</taxon>
        <taxon>Auchenorrhyncha</taxon>
        <taxon>Membracoidea</taxon>
        <taxon>Cicadellidae</taxon>
        <taxon>Cicadellinae</taxon>
        <taxon>Proconiini</taxon>
        <taxon>Cuerna</taxon>
    </lineage>
</organism>
<gene>
    <name evidence="1" type="ORF">g.19387</name>
</gene>
<sequence length="252" mass="28708">VRKITIINKEIEKIVLQSPSNAQILALHDLPRHLYTGHGLHFNKKGKEELAIRLLHCINRPSLVQIMPDTAEVTDLFQPIDVVEEDISNIFQEKRQDESTAFAHCISADRHMSAGIAAVFAKHFGKPAASDSATAHLTCQKTVGATVYGLVTKPKYFNKPRVDDYDAAFEDMTTDFARRGLKYLVCSPMGCSRDGVQIQHFVAKLVQFQQRTRAEIQIVTFNEQSQKWLRRGLSHLTFVDRLKKNHYSYDRK</sequence>
<evidence type="ECO:0008006" key="2">
    <source>
        <dbReference type="Google" id="ProtNLM"/>
    </source>
</evidence>
<protein>
    <recommendedName>
        <fullName evidence="2">Macro domain-containing protein</fullName>
    </recommendedName>
</protein>
<dbReference type="AlphaFoldDB" id="A0A1B6GVC4"/>
<name>A0A1B6GVC4_9HEMI</name>
<evidence type="ECO:0000313" key="1">
    <source>
        <dbReference type="EMBL" id="JAS66369.1"/>
    </source>
</evidence>
<proteinExistence type="predicted"/>
<reference evidence="1" key="1">
    <citation type="submission" date="2015-11" db="EMBL/GenBank/DDBJ databases">
        <title>De novo transcriptome assembly of four potential Pierce s Disease insect vectors from Arizona vineyards.</title>
        <authorList>
            <person name="Tassone E.E."/>
        </authorList>
    </citation>
    <scope>NUCLEOTIDE SEQUENCE</scope>
</reference>